<sequence>MDPSSSHSDSKSPAPRRVRFSTRFILILLLLPALLYGSHYLKDAFPGNPELLTLAQITSVLVVLFALYRALVSAVLPAFADRLGADRAKSARYFLDFLFVVIMLLSVLTLLGKGFSNLAIGGTLLSVILGIAGQNSLTNFFSGFVLAIVQPFRVGDPISLVTWQYTRLVGTYPHDTILPEHRGTVASIGMIYTSLIGEDGRKFMLPNSILLQAMILEASRSPVPVTLRLELPLDVPFPTIESTIHDVIQESFGLDKTQCTVELNSIGSSSIVVVVKLARTGAREFVIKDAILRGILAHKQQATLSGIGARPLAGKSSSESSRDKDND</sequence>
<feature type="region of interest" description="Disordered" evidence="5">
    <location>
        <begin position="308"/>
        <end position="327"/>
    </location>
</feature>
<evidence type="ECO:0000313" key="8">
    <source>
        <dbReference type="EMBL" id="AIA31867.1"/>
    </source>
</evidence>
<evidence type="ECO:0000256" key="4">
    <source>
        <dbReference type="ARBA" id="ARBA00023136"/>
    </source>
</evidence>
<feature type="domain" description="Mechanosensitive ion channel MscS" evidence="7">
    <location>
        <begin position="135"/>
        <end position="215"/>
    </location>
</feature>
<dbReference type="HOGENOM" id="CLU_849403_0_0_0"/>
<dbReference type="SUPFAM" id="SSF50182">
    <property type="entry name" value="Sm-like ribonucleoproteins"/>
    <property type="match status" value="1"/>
</dbReference>
<name>A0A059Y2Z9_9BACT</name>
<keyword evidence="2 6" id="KW-0812">Transmembrane</keyword>
<organism evidence="8 9">
    <name type="scientific">Leptospirillum ferriphilum YSK</name>
    <dbReference type="NCBI Taxonomy" id="1441628"/>
    <lineage>
        <taxon>Bacteria</taxon>
        <taxon>Pseudomonadati</taxon>
        <taxon>Nitrospirota</taxon>
        <taxon>Nitrospiria</taxon>
        <taxon>Nitrospirales</taxon>
        <taxon>Nitrospiraceae</taxon>
        <taxon>Leptospirillum</taxon>
    </lineage>
</organism>
<dbReference type="KEGG" id="lfp:Y981_09260"/>
<protein>
    <recommendedName>
        <fullName evidence="7">Mechanosensitive ion channel MscS domain-containing protein</fullName>
    </recommendedName>
</protein>
<evidence type="ECO:0000259" key="7">
    <source>
        <dbReference type="Pfam" id="PF00924"/>
    </source>
</evidence>
<evidence type="ECO:0000256" key="6">
    <source>
        <dbReference type="SAM" id="Phobius"/>
    </source>
</evidence>
<dbReference type="InterPro" id="IPR006685">
    <property type="entry name" value="MscS_channel_2nd"/>
</dbReference>
<keyword evidence="4 6" id="KW-0472">Membrane</keyword>
<comment type="subcellular location">
    <subcellularLocation>
        <location evidence="1">Membrane</location>
    </subcellularLocation>
</comment>
<feature type="transmembrane region" description="Helical" evidence="6">
    <location>
        <begin position="20"/>
        <end position="39"/>
    </location>
</feature>
<accession>A0A059Y2Z9</accession>
<gene>
    <name evidence="8" type="ORF">Y981_09260</name>
</gene>
<proteinExistence type="predicted"/>
<feature type="transmembrane region" description="Helical" evidence="6">
    <location>
        <begin position="124"/>
        <end position="149"/>
    </location>
</feature>
<dbReference type="EMBL" id="CP007243">
    <property type="protein sequence ID" value="AIA31867.1"/>
    <property type="molecule type" value="Genomic_DNA"/>
</dbReference>
<evidence type="ECO:0000313" key="9">
    <source>
        <dbReference type="Proteomes" id="UP000027059"/>
    </source>
</evidence>
<dbReference type="PANTHER" id="PTHR30221">
    <property type="entry name" value="SMALL-CONDUCTANCE MECHANOSENSITIVE CHANNEL"/>
    <property type="match status" value="1"/>
</dbReference>
<dbReference type="PANTHER" id="PTHR30221:SF8">
    <property type="entry name" value="SMALL-CONDUCTANCE MECHANOSENSITIVE CHANNEL"/>
    <property type="match status" value="1"/>
</dbReference>
<dbReference type="RefSeq" id="WP_014961559.1">
    <property type="nucleotide sequence ID" value="NZ_CP007243.1"/>
</dbReference>
<dbReference type="AlphaFoldDB" id="A0A059Y2Z9"/>
<dbReference type="InterPro" id="IPR045275">
    <property type="entry name" value="MscS_archaea/bacteria_type"/>
</dbReference>
<evidence type="ECO:0000256" key="5">
    <source>
        <dbReference type="SAM" id="MobiDB-lite"/>
    </source>
</evidence>
<evidence type="ECO:0000256" key="3">
    <source>
        <dbReference type="ARBA" id="ARBA00022989"/>
    </source>
</evidence>
<dbReference type="Pfam" id="PF00924">
    <property type="entry name" value="MS_channel_2nd"/>
    <property type="match status" value="1"/>
</dbReference>
<dbReference type="Proteomes" id="UP000027059">
    <property type="component" value="Chromosome"/>
</dbReference>
<reference evidence="8 9" key="2">
    <citation type="journal article" date="2015" name="Biomed. Res. Int.">
        <title>Effects of Arsenite Resistance on the Growth and Functional Gene Expression of Leptospirillum ferriphilum and Acidithiobacillus thiooxidans in Pure Culture and Coculture.</title>
        <authorList>
            <person name="Jiang H."/>
            <person name="Liang Y."/>
            <person name="Yin H."/>
            <person name="Xiao Y."/>
            <person name="Guo X."/>
            <person name="Xu Y."/>
            <person name="Hu Q."/>
            <person name="Liu H."/>
            <person name="Liu X."/>
        </authorList>
    </citation>
    <scope>NUCLEOTIDE SEQUENCE [LARGE SCALE GENOMIC DNA]</scope>
    <source>
        <strain evidence="8 9">YSK</strain>
    </source>
</reference>
<dbReference type="OrthoDB" id="9814206at2"/>
<feature type="transmembrane region" description="Helical" evidence="6">
    <location>
        <begin position="51"/>
        <end position="72"/>
    </location>
</feature>
<dbReference type="GO" id="GO:0016020">
    <property type="term" value="C:membrane"/>
    <property type="evidence" value="ECO:0007669"/>
    <property type="project" value="UniProtKB-SubCell"/>
</dbReference>
<evidence type="ECO:0000256" key="2">
    <source>
        <dbReference type="ARBA" id="ARBA00022692"/>
    </source>
</evidence>
<reference evidence="9" key="1">
    <citation type="submission" date="2014-02" db="EMBL/GenBank/DDBJ databases">
        <title>Complete genome sequence and comparative genomic analysis of the nitrogen-fixing bacterium Leptospirillum ferriphilum YSK.</title>
        <authorList>
            <person name="Guo X."/>
            <person name="Yin H."/>
            <person name="Liang Y."/>
            <person name="Hu Q."/>
            <person name="Ma L."/>
            <person name="Xiao Y."/>
            <person name="Zhang X."/>
            <person name="Qiu G."/>
            <person name="Liu X."/>
        </authorList>
    </citation>
    <scope>NUCLEOTIDE SEQUENCE [LARGE SCALE GENOMIC DNA]</scope>
    <source>
        <strain evidence="9">YSK</strain>
    </source>
</reference>
<keyword evidence="3 6" id="KW-1133">Transmembrane helix</keyword>
<dbReference type="Gene3D" id="1.10.287.1260">
    <property type="match status" value="1"/>
</dbReference>
<evidence type="ECO:0000256" key="1">
    <source>
        <dbReference type="ARBA" id="ARBA00004370"/>
    </source>
</evidence>
<keyword evidence="9" id="KW-1185">Reference proteome</keyword>
<dbReference type="InterPro" id="IPR010920">
    <property type="entry name" value="LSM_dom_sf"/>
</dbReference>
<dbReference type="GO" id="GO:0008381">
    <property type="term" value="F:mechanosensitive monoatomic ion channel activity"/>
    <property type="evidence" value="ECO:0007669"/>
    <property type="project" value="InterPro"/>
</dbReference>
<dbReference type="Gene3D" id="2.30.30.60">
    <property type="match status" value="1"/>
</dbReference>
<dbReference type="InterPro" id="IPR023408">
    <property type="entry name" value="MscS_beta-dom_sf"/>
</dbReference>
<feature type="transmembrane region" description="Helical" evidence="6">
    <location>
        <begin position="93"/>
        <end position="112"/>
    </location>
</feature>